<accession>A0AAP4DI50</accession>
<dbReference type="EMBL" id="JARKHX010000003">
    <property type="protein sequence ID" value="MDF4193901.1"/>
    <property type="molecule type" value="Genomic_DNA"/>
</dbReference>
<comment type="caution">
    <text evidence="1">The sequence shown here is derived from an EMBL/GenBank/DDBJ whole genome shotgun (WGS) entry which is preliminary data.</text>
</comment>
<protein>
    <submittedName>
        <fullName evidence="1">Uncharacterized protein</fullName>
    </submittedName>
</protein>
<dbReference type="RefSeq" id="WP_088037118.1">
    <property type="nucleotide sequence ID" value="NZ_JARKHX010000003.1"/>
</dbReference>
<evidence type="ECO:0000313" key="1">
    <source>
        <dbReference type="EMBL" id="MDF4193901.1"/>
    </source>
</evidence>
<dbReference type="AlphaFoldDB" id="A0AAP4DI50"/>
<organism evidence="1 2">
    <name type="scientific">Bacillus amyloliquefaciens</name>
    <name type="common">Bacillus velezensis</name>
    <dbReference type="NCBI Taxonomy" id="1390"/>
    <lineage>
        <taxon>Bacteria</taxon>
        <taxon>Bacillati</taxon>
        <taxon>Bacillota</taxon>
        <taxon>Bacilli</taxon>
        <taxon>Bacillales</taxon>
        <taxon>Bacillaceae</taxon>
        <taxon>Bacillus</taxon>
        <taxon>Bacillus amyloliquefaciens group</taxon>
    </lineage>
</organism>
<gene>
    <name evidence="1" type="ORF">PV946_08970</name>
</gene>
<proteinExistence type="predicted"/>
<name>A0AAP4DI50_BACAM</name>
<dbReference type="Proteomes" id="UP001222377">
    <property type="component" value="Unassembled WGS sequence"/>
</dbReference>
<evidence type="ECO:0000313" key="2">
    <source>
        <dbReference type="Proteomes" id="UP001222377"/>
    </source>
</evidence>
<sequence>MNLYKLVNLDGNVDSVASAYISAMETFLEVLKEDHKALKQALSTIDKRLTTTYHEIEKSNFNGVQGYYFAKEIKEILQKRRVIKGEKAKLKSIIKSLSSGVKNANATHDKVSKKDQELRGSLNTLIGLSDVAEDIWK</sequence>
<reference evidence="1" key="1">
    <citation type="submission" date="2023-02" db="EMBL/GenBank/DDBJ databases">
        <title>Draft Whole-Genome Sequences of Bacillus Strains of Potential Probiotic for Poultry.</title>
        <authorList>
            <person name="Ma L.M."/>
            <person name="Lopez-Guerra N."/>
            <person name="Zhang G."/>
        </authorList>
    </citation>
    <scope>NUCLEOTIDE SEQUENCE</scope>
    <source>
        <strain evidence="1">OSU1013-24</strain>
    </source>
</reference>